<dbReference type="Proteomes" id="UP001186974">
    <property type="component" value="Unassembled WGS sequence"/>
</dbReference>
<name>A0ACC3DRK9_9PEZI</name>
<protein>
    <submittedName>
        <fullName evidence="1">Uncharacterized protein</fullName>
    </submittedName>
</protein>
<accession>A0ACC3DRK9</accession>
<gene>
    <name evidence="1" type="ORF">LTS18_005207</name>
</gene>
<feature type="non-terminal residue" evidence="1">
    <location>
        <position position="773"/>
    </location>
</feature>
<keyword evidence="2" id="KW-1185">Reference proteome</keyword>
<proteinExistence type="predicted"/>
<comment type="caution">
    <text evidence="1">The sequence shown here is derived from an EMBL/GenBank/DDBJ whole genome shotgun (WGS) entry which is preliminary data.</text>
</comment>
<organism evidence="1 2">
    <name type="scientific">Coniosporium uncinatum</name>
    <dbReference type="NCBI Taxonomy" id="93489"/>
    <lineage>
        <taxon>Eukaryota</taxon>
        <taxon>Fungi</taxon>
        <taxon>Dikarya</taxon>
        <taxon>Ascomycota</taxon>
        <taxon>Pezizomycotina</taxon>
        <taxon>Dothideomycetes</taxon>
        <taxon>Dothideomycetes incertae sedis</taxon>
        <taxon>Coniosporium</taxon>
    </lineage>
</organism>
<evidence type="ECO:0000313" key="2">
    <source>
        <dbReference type="Proteomes" id="UP001186974"/>
    </source>
</evidence>
<reference evidence="1" key="1">
    <citation type="submission" date="2024-09" db="EMBL/GenBank/DDBJ databases">
        <title>Black Yeasts Isolated from many extreme environments.</title>
        <authorList>
            <person name="Coleine C."/>
            <person name="Stajich J.E."/>
            <person name="Selbmann L."/>
        </authorList>
    </citation>
    <scope>NUCLEOTIDE SEQUENCE</scope>
    <source>
        <strain evidence="1">CCFEE 5737</strain>
    </source>
</reference>
<sequence>MNSYPSATPCPAPYRAAPPYSYGAFDPTFSFTQSTTANLDYTTELQAQFRHAKPRRRPTAHRPARFNPSLDIFEDEARWEEECVPAQHAAKPTEDATKQAARRSTIFQEPARGTPHHAAAYVPPSRHASVDNIPERSQSILHGAKPTRRRVSALLAERHNTSAVKAVVERHDEEGQGAKRQSMLKKDPRRMTIYIPSEDTTIMTIHPGQVAHKAVERKARSPDLGFDLMAVSEEEPSPVARKTVNTETQSTRERKPPRKSLAVAPKRAPLKETSRLLQVQALFDDVIGHSGGKENVPPGVMLKNKAISNTKPDTKRVSVAPQPMLKASRAAHSDYIKQRVAEPAVVQRARETVTGRKRVGSSTSQHPASPAKASKAKTGTFPVQRRSWPPPAAPTPPRRSVYSHVAKEQRPPSKLSVPLVVQKAQEKQEKYPVLSENLARPELYEDHWLSYQEIALTQLINSLFEAVHPSSSRETLDGESLRRRLLSQYHEESFSLLYKRLQASLLFGALSIPKDLLSKALKIKDDVGLRRKFLDLWLNTYDLALLRAAAETVVGREIGQPTRLSSGTASTTSEERQLKAERKAIERFLDTFLIRNEDAVRVKSGVGSIASIVRGAEHPTDDFGSQGWLWRRTVLRSLMLILILDKAKSSDIYSGCLFQSLSPHKTSTAVLQALAGMLLPSLGDVLRPLSHLNYTVQTVQYPLLEYTYHVTNLATDLRDGVLLTRIVELLLYPPTMLATQIASGDETMTIHMPTGEELTSTLTLNGQRDSNVW</sequence>
<dbReference type="EMBL" id="JAWDJW010001235">
    <property type="protein sequence ID" value="KAK3079298.1"/>
    <property type="molecule type" value="Genomic_DNA"/>
</dbReference>
<evidence type="ECO:0000313" key="1">
    <source>
        <dbReference type="EMBL" id="KAK3079298.1"/>
    </source>
</evidence>